<keyword evidence="3" id="KW-0804">Transcription</keyword>
<dbReference type="FunFam" id="3.40.50.11990:FF:000003">
    <property type="entry name" value="Pol II transcription elongation factor subunit Cdc73"/>
    <property type="match status" value="1"/>
</dbReference>
<evidence type="ECO:0000256" key="1">
    <source>
        <dbReference type="ARBA" id="ARBA00004123"/>
    </source>
</evidence>
<comment type="subcellular location">
    <subcellularLocation>
        <location evidence="1">Nucleus</location>
    </subcellularLocation>
</comment>
<name>A0A2C5X9P3_9PEZI</name>
<evidence type="ECO:0000256" key="5">
    <source>
        <dbReference type="SAM" id="MobiDB-lite"/>
    </source>
</evidence>
<sequence>MSEQDPLLLLRQSISTNQRAVPTSSADPSAGESPLSTATHLRFPHTNGAPALPLTTATRFSASADGKTGSVDLRSIYFAWLNREVAIPEYSASAARLNEQLGALGKVQNLAFVERLDLVTWLEGASEESEHIKPLTDTSATGATAGSNAASKPSATSRAAQGPLDPKLAAVYSGERRIGNRNTVLRGSKPTDFSHVRKLAAAIISKRPQHPGTSSVGSSSAVAKPNGRRPDPIILLSPSASSILRMANARAFLEQGRFENADGPGTGSTILHITRMMRSIDPTRPIRFILVESTEHFKPEYWNRLVAVFTTGQAWQFRSYKWPTPIELFRHVLGIYVGWRGDAVPETVRTWTSQRFITAAVDRWRGDASGTSVAETSKVRDAETVELIWKGIEENMRSKGWRRDAAPTRI</sequence>
<dbReference type="InterPro" id="IPR031336">
    <property type="entry name" value="CDC73_C"/>
</dbReference>
<evidence type="ECO:0000313" key="8">
    <source>
        <dbReference type="Proteomes" id="UP000222788"/>
    </source>
</evidence>
<comment type="caution">
    <text evidence="7">The sequence shown here is derived from an EMBL/GenBank/DDBJ whole genome shotgun (WGS) entry which is preliminary data.</text>
</comment>
<dbReference type="GO" id="GO:0000993">
    <property type="term" value="F:RNA polymerase II complex binding"/>
    <property type="evidence" value="ECO:0007669"/>
    <property type="project" value="TreeGrafter"/>
</dbReference>
<dbReference type="Proteomes" id="UP000222788">
    <property type="component" value="Unassembled WGS sequence"/>
</dbReference>
<dbReference type="GO" id="GO:0016593">
    <property type="term" value="C:Cdc73/Paf1 complex"/>
    <property type="evidence" value="ECO:0007669"/>
    <property type="project" value="InterPro"/>
</dbReference>
<feature type="compositionally biased region" description="Low complexity" evidence="5">
    <location>
        <begin position="138"/>
        <end position="151"/>
    </location>
</feature>
<comment type="similarity">
    <text evidence="2">Belongs to the CDC73 family.</text>
</comment>
<dbReference type="PANTHER" id="PTHR12466">
    <property type="entry name" value="CDC73 DOMAIN PROTEIN"/>
    <property type="match status" value="1"/>
</dbReference>
<reference evidence="7 8" key="2">
    <citation type="journal article" date="2013" name="IMA Fungus">
        <title>IMA Genome-F 1: Ceratocystis fimbriata: Draft nuclear genome sequence for the plant pathogen, Ceratocystis fimbriata.</title>
        <authorList>
            <person name="Wilken P.M."/>
            <person name="Steenkamp E.T."/>
            <person name="Wingfield M.J."/>
            <person name="de Beer Z.W."/>
            <person name="Wingfield B.D."/>
        </authorList>
    </citation>
    <scope>NUCLEOTIDE SEQUENCE [LARGE SCALE GENOMIC DNA]</scope>
    <source>
        <strain evidence="7 8">CBS 114723</strain>
    </source>
</reference>
<feature type="region of interest" description="Disordered" evidence="5">
    <location>
        <begin position="18"/>
        <end position="39"/>
    </location>
</feature>
<proteinExistence type="inferred from homology"/>
<dbReference type="GO" id="GO:0006368">
    <property type="term" value="P:transcription elongation by RNA polymerase II"/>
    <property type="evidence" value="ECO:0007669"/>
    <property type="project" value="InterPro"/>
</dbReference>
<evidence type="ECO:0000256" key="4">
    <source>
        <dbReference type="ARBA" id="ARBA00023242"/>
    </source>
</evidence>
<evidence type="ECO:0000313" key="7">
    <source>
        <dbReference type="EMBL" id="PHH55918.1"/>
    </source>
</evidence>
<evidence type="ECO:0000256" key="2">
    <source>
        <dbReference type="ARBA" id="ARBA00010427"/>
    </source>
</evidence>
<dbReference type="Gene3D" id="3.40.50.11990">
    <property type="entry name" value="RNA polymerase II accessory factor, Cdc73 C-terminal domain"/>
    <property type="match status" value="1"/>
</dbReference>
<dbReference type="GO" id="GO:0051301">
    <property type="term" value="P:cell division"/>
    <property type="evidence" value="ECO:0007669"/>
    <property type="project" value="UniProtKB-KW"/>
</dbReference>
<gene>
    <name evidence="7" type="primary">CDC73</name>
    <name evidence="7" type="ORF">CFIMG_001206RA</name>
</gene>
<feature type="domain" description="Cell division control protein 73 C-terminal" evidence="6">
    <location>
        <begin position="229"/>
        <end position="394"/>
    </location>
</feature>
<dbReference type="GO" id="GO:0032968">
    <property type="term" value="P:positive regulation of transcription elongation by RNA polymerase II"/>
    <property type="evidence" value="ECO:0007669"/>
    <property type="project" value="TreeGrafter"/>
</dbReference>
<feature type="compositionally biased region" description="Polar residues" evidence="5">
    <location>
        <begin position="18"/>
        <end position="27"/>
    </location>
</feature>
<accession>A0A2C5X9P3</accession>
<organism evidence="7 8">
    <name type="scientific">Ceratocystis fimbriata CBS 114723</name>
    <dbReference type="NCBI Taxonomy" id="1035309"/>
    <lineage>
        <taxon>Eukaryota</taxon>
        <taxon>Fungi</taxon>
        <taxon>Dikarya</taxon>
        <taxon>Ascomycota</taxon>
        <taxon>Pezizomycotina</taxon>
        <taxon>Sordariomycetes</taxon>
        <taxon>Hypocreomycetidae</taxon>
        <taxon>Microascales</taxon>
        <taxon>Ceratocystidaceae</taxon>
        <taxon>Ceratocystis</taxon>
    </lineage>
</organism>
<feature type="compositionally biased region" description="Low complexity" evidence="5">
    <location>
        <begin position="212"/>
        <end position="223"/>
    </location>
</feature>
<dbReference type="AlphaFoldDB" id="A0A2C5X9P3"/>
<reference evidence="7 8" key="1">
    <citation type="journal article" date="2013" name="Fungal Biol.">
        <title>Analysis of microsatellite markers in the genome of the plant pathogen Ceratocystis fimbriata.</title>
        <authorList>
            <person name="Simpson M.C."/>
            <person name="Wilken P.M."/>
            <person name="Coetzee M.P."/>
            <person name="Wingfield M.J."/>
            <person name="Wingfield B.D."/>
        </authorList>
    </citation>
    <scope>NUCLEOTIDE SEQUENCE [LARGE SCALE GENOMIC DNA]</scope>
    <source>
        <strain evidence="7 8">CBS 114723</strain>
    </source>
</reference>
<feature type="region of interest" description="Disordered" evidence="5">
    <location>
        <begin position="204"/>
        <end position="230"/>
    </location>
</feature>
<evidence type="ECO:0000256" key="3">
    <source>
        <dbReference type="ARBA" id="ARBA00023163"/>
    </source>
</evidence>
<dbReference type="STRING" id="1035309.A0A2C5X9P3"/>
<dbReference type="Pfam" id="PF05179">
    <property type="entry name" value="CDC73_C"/>
    <property type="match status" value="1"/>
</dbReference>
<feature type="region of interest" description="Disordered" evidence="5">
    <location>
        <begin position="127"/>
        <end position="163"/>
    </location>
</feature>
<protein>
    <submittedName>
        <fullName evidence="7">Cell division control protein 73</fullName>
    </submittedName>
</protein>
<keyword evidence="7" id="KW-0131">Cell cycle</keyword>
<keyword evidence="8" id="KW-1185">Reference proteome</keyword>
<dbReference type="EMBL" id="APWK03000006">
    <property type="protein sequence ID" value="PHH55918.1"/>
    <property type="molecule type" value="Genomic_DNA"/>
</dbReference>
<keyword evidence="7" id="KW-0132">Cell division</keyword>
<dbReference type="PANTHER" id="PTHR12466:SF8">
    <property type="entry name" value="PARAFIBROMIN"/>
    <property type="match status" value="1"/>
</dbReference>
<evidence type="ECO:0000259" key="6">
    <source>
        <dbReference type="Pfam" id="PF05179"/>
    </source>
</evidence>
<keyword evidence="4" id="KW-0539">Nucleus</keyword>
<dbReference type="InterPro" id="IPR007852">
    <property type="entry name" value="Cdc73/Parafibromin"/>
</dbReference>
<dbReference type="OrthoDB" id="2186602at2759"/>
<dbReference type="InterPro" id="IPR038103">
    <property type="entry name" value="CDC73_C_sf"/>
</dbReference>